<dbReference type="Gene3D" id="3.30.200.20">
    <property type="entry name" value="Phosphorylase Kinase, domain 1"/>
    <property type="match status" value="1"/>
</dbReference>
<dbReference type="Proteomes" id="UP000180098">
    <property type="component" value="Unassembled WGS sequence"/>
</dbReference>
<sequence>MIYNKAPQNSSLGYILFQYDLYPEKIEQFGKVKKVVSRKGTFALKESTMTNEQANWFSHVMRRLEKLNYNKIIPIIPTKYGDLTISHQNKTYYLQPWFSEEAELREDKKELTLFKQLGKLHGLTVKPQEFSKETIENSYQDLIKRWEKRRLEMEYFAEEAERKAYISPFELTYLTHFSRMDMMANVAVNYLKEWRDQCLEKESYRACLCHGKLDRNHIFYHPNGYGYLLNFEKAVLDTPARDLAISFRRSFQYNLWSEDQGSDWLATYEDSLLLEDEEKKLLASYLIYPEIIFHCIDHYRKRDGSITELQFVQVLEKRIITMSRVDHFIHNTLLRKPSDESK</sequence>
<dbReference type="Pfam" id="PF01636">
    <property type="entry name" value="APH"/>
    <property type="match status" value="1"/>
</dbReference>
<dbReference type="InterPro" id="IPR047175">
    <property type="entry name" value="CotS-like"/>
</dbReference>
<dbReference type="OrthoDB" id="2379727at2"/>
<name>A0A1S2LFL2_9BACI</name>
<keyword evidence="2" id="KW-0167">Capsid protein</keyword>
<dbReference type="InterPro" id="IPR011009">
    <property type="entry name" value="Kinase-like_dom_sf"/>
</dbReference>
<dbReference type="NCBIfam" id="TIGR02904">
    <property type="entry name" value="spore_ysxE"/>
    <property type="match status" value="1"/>
</dbReference>
<dbReference type="GO" id="GO:0042601">
    <property type="term" value="C:endospore-forming forespore"/>
    <property type="evidence" value="ECO:0007669"/>
    <property type="project" value="TreeGrafter"/>
</dbReference>
<dbReference type="PANTHER" id="PTHR39179">
    <property type="entry name" value="SPORE COAT PROTEIN I"/>
    <property type="match status" value="1"/>
</dbReference>
<dbReference type="AlphaFoldDB" id="A0A1S2LFL2"/>
<keyword evidence="2" id="KW-0946">Virion</keyword>
<dbReference type="EMBL" id="MLQQ01000040">
    <property type="protein sequence ID" value="OIJ10295.1"/>
    <property type="molecule type" value="Genomic_DNA"/>
</dbReference>
<dbReference type="InterPro" id="IPR014253">
    <property type="entry name" value="Spore_coat_YsxE"/>
</dbReference>
<evidence type="ECO:0000259" key="1">
    <source>
        <dbReference type="Pfam" id="PF01636"/>
    </source>
</evidence>
<proteinExistence type="predicted"/>
<evidence type="ECO:0000313" key="2">
    <source>
        <dbReference type="EMBL" id="OIJ10295.1"/>
    </source>
</evidence>
<protein>
    <submittedName>
        <fullName evidence="2">Spore coat protein YsxE</fullName>
    </submittedName>
</protein>
<dbReference type="Gene3D" id="3.90.1200.10">
    <property type="match status" value="1"/>
</dbReference>
<evidence type="ECO:0000313" key="3">
    <source>
        <dbReference type="Proteomes" id="UP000180098"/>
    </source>
</evidence>
<accession>A0A1S2LFL2</accession>
<comment type="caution">
    <text evidence="2">The sequence shown here is derived from an EMBL/GenBank/DDBJ whole genome shotgun (WGS) entry which is preliminary data.</text>
</comment>
<dbReference type="SUPFAM" id="SSF56112">
    <property type="entry name" value="Protein kinase-like (PK-like)"/>
    <property type="match status" value="1"/>
</dbReference>
<gene>
    <name evidence="2" type="ORF">BKP35_14455</name>
</gene>
<keyword evidence="3" id="KW-1185">Reference proteome</keyword>
<reference evidence="2 3" key="1">
    <citation type="submission" date="2016-10" db="EMBL/GenBank/DDBJ databases">
        <title>Draft genome sequences of four alkaliphilic bacteria belonging to the Anaerobacillus genus.</title>
        <authorList>
            <person name="Bassil N.M."/>
            <person name="Lloyd J.R."/>
        </authorList>
    </citation>
    <scope>NUCLEOTIDE SEQUENCE [LARGE SCALE GENOMIC DNA]</scope>
    <source>
        <strain evidence="2 3">DSM 15340</strain>
    </source>
</reference>
<dbReference type="InterPro" id="IPR002575">
    <property type="entry name" value="Aminoglycoside_PTrfase"/>
</dbReference>
<dbReference type="PANTHER" id="PTHR39179:SF3">
    <property type="entry name" value="COTS-RELATED PROTEIN"/>
    <property type="match status" value="1"/>
</dbReference>
<feature type="domain" description="Aminoglycoside phosphotransferase" evidence="1">
    <location>
        <begin position="52"/>
        <end position="275"/>
    </location>
</feature>
<organism evidence="2 3">
    <name type="scientific">Anaerobacillus arseniciselenatis</name>
    <dbReference type="NCBI Taxonomy" id="85682"/>
    <lineage>
        <taxon>Bacteria</taxon>
        <taxon>Bacillati</taxon>
        <taxon>Bacillota</taxon>
        <taxon>Bacilli</taxon>
        <taxon>Bacillales</taxon>
        <taxon>Bacillaceae</taxon>
        <taxon>Anaerobacillus</taxon>
    </lineage>
</organism>